<keyword evidence="1" id="KW-1133">Transmembrane helix</keyword>
<evidence type="ECO:0000256" key="1">
    <source>
        <dbReference type="SAM" id="Phobius"/>
    </source>
</evidence>
<gene>
    <name evidence="2" type="ORF">BWY41_00973</name>
</gene>
<feature type="transmembrane region" description="Helical" evidence="1">
    <location>
        <begin position="105"/>
        <end position="125"/>
    </location>
</feature>
<name>A0A1V5SWQ3_9BACT</name>
<reference evidence="2" key="1">
    <citation type="submission" date="2017-02" db="EMBL/GenBank/DDBJ databases">
        <title>Delving into the versatile metabolic prowess of the omnipresent phylum Bacteroidetes.</title>
        <authorList>
            <person name="Nobu M.K."/>
            <person name="Mei R."/>
            <person name="Narihiro T."/>
            <person name="Kuroda K."/>
            <person name="Liu W.-T."/>
        </authorList>
    </citation>
    <scope>NUCLEOTIDE SEQUENCE</scope>
    <source>
        <strain evidence="2">ADurb.Bin276</strain>
    </source>
</reference>
<dbReference type="AlphaFoldDB" id="A0A1V5SWQ3"/>
<comment type="caution">
    <text evidence="2">The sequence shown here is derived from an EMBL/GenBank/DDBJ whole genome shotgun (WGS) entry which is preliminary data.</text>
</comment>
<proteinExistence type="predicted"/>
<keyword evidence="1" id="KW-0812">Transmembrane</keyword>
<dbReference type="Proteomes" id="UP000485569">
    <property type="component" value="Unassembled WGS sequence"/>
</dbReference>
<accession>A0A1V5SWQ3</accession>
<sequence>MKTKFIFLLTIILVFSIHSIVCSQDMFNNTLNLDSLKHQKYLIRQEDKDGITEGSLTVDVVPQDEEKYQVSIDFLLGEDHFTNSFIASKDDNQNLFNNLFFSNPMAMAIVMPVFAVQFMLLPVTLMGGELKEGFLWSSKEDDEELTIQVPSSEERFGLKAYWVEILKDKQIAVRMLYSKEAPLPFVVEITDSDTLDEGLESLYLELQEWETN</sequence>
<organism evidence="2">
    <name type="scientific">Candidatus Atribacter allofermentans</name>
    <dbReference type="NCBI Taxonomy" id="1852833"/>
    <lineage>
        <taxon>Bacteria</taxon>
        <taxon>Pseudomonadati</taxon>
        <taxon>Atribacterota</taxon>
        <taxon>Atribacteria</taxon>
        <taxon>Atribacterales</taxon>
        <taxon>Atribacteraceae</taxon>
        <taxon>Atribacter</taxon>
    </lineage>
</organism>
<protein>
    <submittedName>
        <fullName evidence="2">Uncharacterized protein</fullName>
    </submittedName>
</protein>
<dbReference type="EMBL" id="MWBQ01000066">
    <property type="protein sequence ID" value="OQA58764.1"/>
    <property type="molecule type" value="Genomic_DNA"/>
</dbReference>
<keyword evidence="1" id="KW-0472">Membrane</keyword>
<evidence type="ECO:0000313" key="2">
    <source>
        <dbReference type="EMBL" id="OQA58764.1"/>
    </source>
</evidence>